<accession>A0ABQ9ZNT3</accession>
<feature type="compositionally biased region" description="Low complexity" evidence="6">
    <location>
        <begin position="163"/>
        <end position="183"/>
    </location>
</feature>
<dbReference type="SMART" id="SM00355">
    <property type="entry name" value="ZnF_C2H2"/>
    <property type="match status" value="2"/>
</dbReference>
<evidence type="ECO:0000256" key="4">
    <source>
        <dbReference type="ARBA" id="ARBA00022833"/>
    </source>
</evidence>
<keyword evidence="1" id="KW-0479">Metal-binding</keyword>
<keyword evidence="3 5" id="KW-0863">Zinc-finger</keyword>
<evidence type="ECO:0000256" key="6">
    <source>
        <dbReference type="SAM" id="MobiDB-lite"/>
    </source>
</evidence>
<dbReference type="Gene3D" id="3.30.160.60">
    <property type="entry name" value="Classic Zinc Finger"/>
    <property type="match status" value="2"/>
</dbReference>
<dbReference type="PANTHER" id="PTHR24408">
    <property type="entry name" value="ZINC FINGER PROTEIN"/>
    <property type="match status" value="1"/>
</dbReference>
<dbReference type="InterPro" id="IPR036236">
    <property type="entry name" value="Znf_C2H2_sf"/>
</dbReference>
<feature type="domain" description="C2H2-type" evidence="7">
    <location>
        <begin position="733"/>
        <end position="760"/>
    </location>
</feature>
<evidence type="ECO:0000256" key="3">
    <source>
        <dbReference type="ARBA" id="ARBA00022771"/>
    </source>
</evidence>
<keyword evidence="4" id="KW-0862">Zinc</keyword>
<dbReference type="PROSITE" id="PS00028">
    <property type="entry name" value="ZINC_FINGER_C2H2_1"/>
    <property type="match status" value="2"/>
</dbReference>
<dbReference type="SUPFAM" id="SSF57667">
    <property type="entry name" value="beta-beta-alpha zinc fingers"/>
    <property type="match status" value="1"/>
</dbReference>
<evidence type="ECO:0000256" key="2">
    <source>
        <dbReference type="ARBA" id="ARBA00022737"/>
    </source>
</evidence>
<dbReference type="EMBL" id="JAOYFB010000004">
    <property type="protein sequence ID" value="KAK4014592.1"/>
    <property type="molecule type" value="Genomic_DNA"/>
</dbReference>
<proteinExistence type="predicted"/>
<organism evidence="8 9">
    <name type="scientific">Daphnia magna</name>
    <dbReference type="NCBI Taxonomy" id="35525"/>
    <lineage>
        <taxon>Eukaryota</taxon>
        <taxon>Metazoa</taxon>
        <taxon>Ecdysozoa</taxon>
        <taxon>Arthropoda</taxon>
        <taxon>Crustacea</taxon>
        <taxon>Branchiopoda</taxon>
        <taxon>Diplostraca</taxon>
        <taxon>Cladocera</taxon>
        <taxon>Anomopoda</taxon>
        <taxon>Daphniidae</taxon>
        <taxon>Daphnia</taxon>
    </lineage>
</organism>
<feature type="compositionally biased region" description="Basic residues" evidence="6">
    <location>
        <begin position="133"/>
        <end position="145"/>
    </location>
</feature>
<dbReference type="InterPro" id="IPR013087">
    <property type="entry name" value="Znf_C2H2_type"/>
</dbReference>
<reference evidence="8 9" key="1">
    <citation type="journal article" date="2023" name="Nucleic Acids Res.">
        <title>The hologenome of Daphnia magna reveals possible DNA methylation and microbiome-mediated evolution of the host genome.</title>
        <authorList>
            <person name="Chaturvedi A."/>
            <person name="Li X."/>
            <person name="Dhandapani V."/>
            <person name="Marshall H."/>
            <person name="Kissane S."/>
            <person name="Cuenca-Cambronero M."/>
            <person name="Asole G."/>
            <person name="Calvet F."/>
            <person name="Ruiz-Romero M."/>
            <person name="Marangio P."/>
            <person name="Guigo R."/>
            <person name="Rago D."/>
            <person name="Mirbahai L."/>
            <person name="Eastwood N."/>
            <person name="Colbourne J.K."/>
            <person name="Zhou J."/>
            <person name="Mallon E."/>
            <person name="Orsini L."/>
        </authorList>
    </citation>
    <scope>NUCLEOTIDE SEQUENCE [LARGE SCALE GENOMIC DNA]</scope>
    <source>
        <strain evidence="8">LRV0_1</strain>
    </source>
</reference>
<dbReference type="PROSITE" id="PS50157">
    <property type="entry name" value="ZINC_FINGER_C2H2_2"/>
    <property type="match status" value="2"/>
</dbReference>
<evidence type="ECO:0000259" key="7">
    <source>
        <dbReference type="PROSITE" id="PS50157"/>
    </source>
</evidence>
<feature type="compositionally biased region" description="Polar residues" evidence="6">
    <location>
        <begin position="196"/>
        <end position="224"/>
    </location>
</feature>
<keyword evidence="2" id="KW-0677">Repeat</keyword>
<evidence type="ECO:0000313" key="9">
    <source>
        <dbReference type="Proteomes" id="UP001234178"/>
    </source>
</evidence>
<dbReference type="PANTHER" id="PTHR24408:SF58">
    <property type="entry name" value="TRANSCRIPTION FACTOR (TFIIIA), PUTATIVE (AFU_ORTHOLOGUE AFUA_1G05150)-RELATED"/>
    <property type="match status" value="1"/>
</dbReference>
<evidence type="ECO:0000313" key="8">
    <source>
        <dbReference type="EMBL" id="KAK4014592.1"/>
    </source>
</evidence>
<evidence type="ECO:0000256" key="5">
    <source>
        <dbReference type="PROSITE-ProRule" id="PRU00042"/>
    </source>
</evidence>
<name>A0ABQ9ZNT3_9CRUS</name>
<dbReference type="Pfam" id="PF00096">
    <property type="entry name" value="zf-C2H2"/>
    <property type="match status" value="2"/>
</dbReference>
<feature type="domain" description="C2H2-type" evidence="7">
    <location>
        <begin position="705"/>
        <end position="732"/>
    </location>
</feature>
<feature type="region of interest" description="Disordered" evidence="6">
    <location>
        <begin position="657"/>
        <end position="684"/>
    </location>
</feature>
<feature type="region of interest" description="Disordered" evidence="6">
    <location>
        <begin position="88"/>
        <end position="254"/>
    </location>
</feature>
<feature type="compositionally biased region" description="Low complexity" evidence="6">
    <location>
        <begin position="241"/>
        <end position="251"/>
    </location>
</feature>
<protein>
    <recommendedName>
        <fullName evidence="7">C2H2-type domain-containing protein</fullName>
    </recommendedName>
</protein>
<sequence>MAGEIGLASSTDFSKRSQENTLPIFSEKTGLRTGLVLILPIFTMDLAGALRMDDLSKTDLFDFVCPDTPAAFRLRDLGLHLFPVEEESSVGTAAGHHQQQNSASGSDGGGGKQQLSSHHHHHQQQQQQQQQQQHHHHHHHNHHSGGMHFEWLAGTPSPDEGFGSSANSVEGNSSSGSSSTSGGRTDDVFCDDLDNNGWNKTGGNSGSASGQEYHQPQCASSMEADSTVEPKQHQQHHQHQPQDMQQQQQEQTSNYLSWTSNGEQEHNNKGQSSNVNVEPMDLDALLQIVGLPSSADGMSSGGHIHTGSFLFGPHDTLSNNGDHYGSDQYGDSPMVVKASTGLHDENEGNSSGQLFRNDPFLTATDVKFTLEFATMPTLATLSPLPPVSTLKPLGSTNFSGDSLLRSALQGKQVAAAVVPVTATVTATSPASAYPSSKPSAHPELRKALSTPVHSFKSAKVDNCSVHSADPATPPLTPLSNALSGTHTYGDCSSPQQQRHHCLVDSNAASSPMSDASSRTSPVRANVLYDNRHEVAGSTSIKETGPTMMTIGNIFTGEYQYDGSDRTANGSHPVAEENCMTTIEDLLMCNIEDLDKLKTFEKEVAESLKNICATTAPDATGDFTTSAATSTGAPSIMAGNSPTATVTVRVAGAQPVVKTRKKRGSKKRKLAELATQLSNDEDSSRLLEPGEAVGVETGTRRERLLHYCSICTKGFKDKYSVNVHIRTHTGEKPFSCPLCGKNFRQKAHLAKHQQTHTKMSAGVAKSKR</sequence>
<dbReference type="Proteomes" id="UP001234178">
    <property type="component" value="Unassembled WGS sequence"/>
</dbReference>
<feature type="compositionally biased region" description="Basic residues" evidence="6">
    <location>
        <begin position="657"/>
        <end position="668"/>
    </location>
</feature>
<evidence type="ECO:0000256" key="1">
    <source>
        <dbReference type="ARBA" id="ARBA00022723"/>
    </source>
</evidence>
<gene>
    <name evidence="8" type="ORF">OUZ56_027112</name>
</gene>
<keyword evidence="9" id="KW-1185">Reference proteome</keyword>
<comment type="caution">
    <text evidence="8">The sequence shown here is derived from an EMBL/GenBank/DDBJ whole genome shotgun (WGS) entry which is preliminary data.</text>
</comment>